<dbReference type="GO" id="GO:0003700">
    <property type="term" value="F:DNA-binding transcription factor activity"/>
    <property type="evidence" value="ECO:0007669"/>
    <property type="project" value="InterPro"/>
</dbReference>
<evidence type="ECO:0000259" key="2">
    <source>
        <dbReference type="PROSITE" id="PS50937"/>
    </source>
</evidence>
<dbReference type="PANTHER" id="PTHR30204">
    <property type="entry name" value="REDOX-CYCLING DRUG-SENSING TRANSCRIPTIONAL ACTIVATOR SOXR"/>
    <property type="match status" value="1"/>
</dbReference>
<organism evidence="3 4">
    <name type="scientific">Kribbella pittospori</name>
    <dbReference type="NCBI Taxonomy" id="722689"/>
    <lineage>
        <taxon>Bacteria</taxon>
        <taxon>Bacillati</taxon>
        <taxon>Actinomycetota</taxon>
        <taxon>Actinomycetes</taxon>
        <taxon>Propionibacteriales</taxon>
        <taxon>Kribbellaceae</taxon>
        <taxon>Kribbella</taxon>
    </lineage>
</organism>
<dbReference type="Pfam" id="PF13411">
    <property type="entry name" value="MerR_1"/>
    <property type="match status" value="1"/>
</dbReference>
<gene>
    <name evidence="3" type="ORF">E0H73_01980</name>
</gene>
<dbReference type="InterPro" id="IPR000551">
    <property type="entry name" value="MerR-type_HTH_dom"/>
</dbReference>
<dbReference type="SUPFAM" id="SSF46955">
    <property type="entry name" value="Putative DNA-binding domain"/>
    <property type="match status" value="1"/>
</dbReference>
<dbReference type="RefSeq" id="WP_131350360.1">
    <property type="nucleotide sequence ID" value="NZ_SJKB01000001.1"/>
</dbReference>
<comment type="caution">
    <text evidence="3">The sequence shown here is derived from an EMBL/GenBank/DDBJ whole genome shotgun (WGS) entry which is preliminary data.</text>
</comment>
<dbReference type="SMART" id="SM00422">
    <property type="entry name" value="HTH_MERR"/>
    <property type="match status" value="1"/>
</dbReference>
<feature type="domain" description="HTH merR-type" evidence="2">
    <location>
        <begin position="1"/>
        <end position="68"/>
    </location>
</feature>
<dbReference type="PRINTS" id="PR00040">
    <property type="entry name" value="HTHMERR"/>
</dbReference>
<evidence type="ECO:0000313" key="3">
    <source>
        <dbReference type="EMBL" id="TCC65725.1"/>
    </source>
</evidence>
<dbReference type="AlphaFoldDB" id="A0A4R0L9Y1"/>
<dbReference type="OrthoDB" id="9802039at2"/>
<name>A0A4R0L9Y1_9ACTN</name>
<dbReference type="InterPro" id="IPR047057">
    <property type="entry name" value="MerR_fam"/>
</dbReference>
<dbReference type="EMBL" id="SJKB01000001">
    <property type="protein sequence ID" value="TCC65725.1"/>
    <property type="molecule type" value="Genomic_DNA"/>
</dbReference>
<dbReference type="Proteomes" id="UP000291144">
    <property type="component" value="Unassembled WGS sequence"/>
</dbReference>
<accession>A0A4R0L9Y1</accession>
<protein>
    <submittedName>
        <fullName evidence="3">MerR family transcriptional regulator</fullName>
    </submittedName>
</protein>
<sequence>MRIGDLAARFGLAPHVLRHWEEVGLLTPAARIGGRRQYDESHVARVVMIQRAKAGGLSLEQIRRMFEAPGGSERRAVLTEQNARLDEQIRQAQESKRLIGHALTCEAPDFTECPHFHQLVDEVSSRRG</sequence>
<keyword evidence="4" id="KW-1185">Reference proteome</keyword>
<proteinExistence type="predicted"/>
<evidence type="ECO:0000256" key="1">
    <source>
        <dbReference type="ARBA" id="ARBA00023125"/>
    </source>
</evidence>
<dbReference type="InterPro" id="IPR009061">
    <property type="entry name" value="DNA-bd_dom_put_sf"/>
</dbReference>
<reference evidence="3 4" key="1">
    <citation type="submission" date="2019-02" db="EMBL/GenBank/DDBJ databases">
        <title>Kribbella capetownensis sp. nov. and Kribbella speibonae sp. nov., isolated from soil.</title>
        <authorList>
            <person name="Curtis S.M."/>
            <person name="Norton I."/>
            <person name="Everest G.J."/>
            <person name="Meyers P.R."/>
        </authorList>
    </citation>
    <scope>NUCLEOTIDE SEQUENCE [LARGE SCALE GENOMIC DNA]</scope>
    <source>
        <strain evidence="3 4">NRRL B-24813</strain>
    </source>
</reference>
<evidence type="ECO:0000313" key="4">
    <source>
        <dbReference type="Proteomes" id="UP000291144"/>
    </source>
</evidence>
<dbReference type="PANTHER" id="PTHR30204:SF93">
    <property type="entry name" value="HTH MERR-TYPE DOMAIN-CONTAINING PROTEIN"/>
    <property type="match status" value="1"/>
</dbReference>
<dbReference type="PROSITE" id="PS50937">
    <property type="entry name" value="HTH_MERR_2"/>
    <property type="match status" value="1"/>
</dbReference>
<keyword evidence="1" id="KW-0238">DNA-binding</keyword>
<dbReference type="Gene3D" id="1.10.1660.10">
    <property type="match status" value="1"/>
</dbReference>
<dbReference type="GO" id="GO:0003677">
    <property type="term" value="F:DNA binding"/>
    <property type="evidence" value="ECO:0007669"/>
    <property type="project" value="UniProtKB-KW"/>
</dbReference>